<gene>
    <name evidence="2" type="ORF">NDU88_004008</name>
</gene>
<evidence type="ECO:0000313" key="2">
    <source>
        <dbReference type="EMBL" id="KAJ1172158.1"/>
    </source>
</evidence>
<dbReference type="EMBL" id="JANPWB010000007">
    <property type="protein sequence ID" value="KAJ1172158.1"/>
    <property type="molecule type" value="Genomic_DNA"/>
</dbReference>
<evidence type="ECO:0000313" key="3">
    <source>
        <dbReference type="Proteomes" id="UP001066276"/>
    </source>
</evidence>
<evidence type="ECO:0000256" key="1">
    <source>
        <dbReference type="SAM" id="MobiDB-lite"/>
    </source>
</evidence>
<reference evidence="2" key="1">
    <citation type="journal article" date="2022" name="bioRxiv">
        <title>Sequencing and chromosome-scale assembly of the giantPleurodeles waltlgenome.</title>
        <authorList>
            <person name="Brown T."/>
            <person name="Elewa A."/>
            <person name="Iarovenko S."/>
            <person name="Subramanian E."/>
            <person name="Araus A.J."/>
            <person name="Petzold A."/>
            <person name="Susuki M."/>
            <person name="Suzuki K.-i.T."/>
            <person name="Hayashi T."/>
            <person name="Toyoda A."/>
            <person name="Oliveira C."/>
            <person name="Osipova E."/>
            <person name="Leigh N.D."/>
            <person name="Simon A."/>
            <person name="Yun M.H."/>
        </authorList>
    </citation>
    <scope>NUCLEOTIDE SEQUENCE</scope>
    <source>
        <strain evidence="2">20211129_DDA</strain>
        <tissue evidence="2">Liver</tissue>
    </source>
</reference>
<accession>A0AAV7T6R4</accession>
<feature type="compositionally biased region" description="Polar residues" evidence="1">
    <location>
        <begin position="20"/>
        <end position="31"/>
    </location>
</feature>
<name>A0AAV7T6R4_PLEWA</name>
<comment type="caution">
    <text evidence="2">The sequence shown here is derived from an EMBL/GenBank/DDBJ whole genome shotgun (WGS) entry which is preliminary data.</text>
</comment>
<dbReference type="AlphaFoldDB" id="A0AAV7T6R4"/>
<feature type="region of interest" description="Disordered" evidence="1">
    <location>
        <begin position="1"/>
        <end position="63"/>
    </location>
</feature>
<protein>
    <submittedName>
        <fullName evidence="2">Uncharacterized protein</fullName>
    </submittedName>
</protein>
<proteinExistence type="predicted"/>
<sequence length="107" mass="11371">MDTAKTFCEGAQEPRDGELHSSNTVSSNSKPANLLTRKHPELLRSSPRYGSSSDPGVSGEPIHCCLAKPPSIPSPLTAADSPGATVRMQTHNVSFTWMPLARCGPIV</sequence>
<dbReference type="Proteomes" id="UP001066276">
    <property type="component" value="Chromosome 4_1"/>
</dbReference>
<keyword evidence="3" id="KW-1185">Reference proteome</keyword>
<organism evidence="2 3">
    <name type="scientific">Pleurodeles waltl</name>
    <name type="common">Iberian ribbed newt</name>
    <dbReference type="NCBI Taxonomy" id="8319"/>
    <lineage>
        <taxon>Eukaryota</taxon>
        <taxon>Metazoa</taxon>
        <taxon>Chordata</taxon>
        <taxon>Craniata</taxon>
        <taxon>Vertebrata</taxon>
        <taxon>Euteleostomi</taxon>
        <taxon>Amphibia</taxon>
        <taxon>Batrachia</taxon>
        <taxon>Caudata</taxon>
        <taxon>Salamandroidea</taxon>
        <taxon>Salamandridae</taxon>
        <taxon>Pleurodelinae</taxon>
        <taxon>Pleurodeles</taxon>
    </lineage>
</organism>